<dbReference type="InterPro" id="IPR034660">
    <property type="entry name" value="DinB/YfiT-like"/>
</dbReference>
<protein>
    <submittedName>
        <fullName evidence="3">TIGR03086 family protein</fullName>
    </submittedName>
</protein>
<dbReference type="GO" id="GO:0046872">
    <property type="term" value="F:metal ion binding"/>
    <property type="evidence" value="ECO:0007669"/>
    <property type="project" value="InterPro"/>
</dbReference>
<organism evidence="3 4">
    <name type="scientific">Actinospica acidithermotolerans</name>
    <dbReference type="NCBI Taxonomy" id="2828514"/>
    <lineage>
        <taxon>Bacteria</taxon>
        <taxon>Bacillati</taxon>
        <taxon>Actinomycetota</taxon>
        <taxon>Actinomycetes</taxon>
        <taxon>Catenulisporales</taxon>
        <taxon>Actinospicaceae</taxon>
        <taxon>Actinospica</taxon>
    </lineage>
</organism>
<dbReference type="InterPro" id="IPR017520">
    <property type="entry name" value="CHP03086"/>
</dbReference>
<dbReference type="AlphaFoldDB" id="A0A941EA17"/>
<feature type="compositionally biased region" description="Basic and acidic residues" evidence="1">
    <location>
        <begin position="1"/>
        <end position="21"/>
    </location>
</feature>
<dbReference type="EMBL" id="JAGSOH010000022">
    <property type="protein sequence ID" value="MBR7826763.1"/>
    <property type="molecule type" value="Genomic_DNA"/>
</dbReference>
<dbReference type="InterPro" id="IPR017517">
    <property type="entry name" value="Maleyloyr_isom"/>
</dbReference>
<gene>
    <name evidence="3" type="ORF">KDK95_10655</name>
</gene>
<feature type="domain" description="Mycothiol-dependent maleylpyruvate isomerase metal-binding" evidence="2">
    <location>
        <begin position="33"/>
        <end position="153"/>
    </location>
</feature>
<dbReference type="Proteomes" id="UP000676325">
    <property type="component" value="Unassembled WGS sequence"/>
</dbReference>
<evidence type="ECO:0000259" key="2">
    <source>
        <dbReference type="Pfam" id="PF11716"/>
    </source>
</evidence>
<evidence type="ECO:0000256" key="1">
    <source>
        <dbReference type="SAM" id="MobiDB-lite"/>
    </source>
</evidence>
<reference evidence="3" key="1">
    <citation type="submission" date="2021-04" db="EMBL/GenBank/DDBJ databases">
        <title>Genome based classification of Actinospica acidithermotolerans sp. nov., an actinobacterium isolated from an Indonesian hot spring.</title>
        <authorList>
            <person name="Kusuma A.B."/>
            <person name="Putra K.E."/>
            <person name="Nafisah S."/>
            <person name="Loh J."/>
            <person name="Nouioui I."/>
            <person name="Goodfellow M."/>
        </authorList>
    </citation>
    <scope>NUCLEOTIDE SEQUENCE</scope>
    <source>
        <strain evidence="3">MGRD01-02</strain>
    </source>
</reference>
<dbReference type="NCBIfam" id="TIGR03086">
    <property type="entry name" value="TIGR03086 family metal-binding protein"/>
    <property type="match status" value="1"/>
</dbReference>
<feature type="region of interest" description="Disordered" evidence="1">
    <location>
        <begin position="1"/>
        <end position="29"/>
    </location>
</feature>
<keyword evidence="4" id="KW-1185">Reference proteome</keyword>
<dbReference type="Pfam" id="PF11716">
    <property type="entry name" value="MDMPI_N"/>
    <property type="match status" value="1"/>
</dbReference>
<comment type="caution">
    <text evidence="3">The sequence shown here is derived from an EMBL/GenBank/DDBJ whole genome shotgun (WGS) entry which is preliminary data.</text>
</comment>
<dbReference type="InterPro" id="IPR024344">
    <property type="entry name" value="MDMPI_metal-binding"/>
</dbReference>
<dbReference type="Gene3D" id="1.20.120.450">
    <property type="entry name" value="dinb family like domain"/>
    <property type="match status" value="1"/>
</dbReference>
<dbReference type="NCBIfam" id="TIGR03083">
    <property type="entry name" value="maleylpyruvate isomerase family mycothiol-dependent enzyme"/>
    <property type="match status" value="1"/>
</dbReference>
<evidence type="ECO:0000313" key="4">
    <source>
        <dbReference type="Proteomes" id="UP000676325"/>
    </source>
</evidence>
<name>A0A941EA17_9ACTN</name>
<dbReference type="SUPFAM" id="SSF109854">
    <property type="entry name" value="DinB/YfiT-like putative metalloenzymes"/>
    <property type="match status" value="1"/>
</dbReference>
<accession>A0A941EA17</accession>
<dbReference type="RefSeq" id="WP_212517907.1">
    <property type="nucleotide sequence ID" value="NZ_JAGSOH010000022.1"/>
</dbReference>
<evidence type="ECO:0000313" key="3">
    <source>
        <dbReference type="EMBL" id="MBR7826763.1"/>
    </source>
</evidence>
<sequence>MADDRSIGESSDRDRAGDRTDGGQIADPRPWYARARAQMAELVAAAKAEQMPAPTPCAEFDVRDLLGHVLGGCNRWALIGEGGNGLALEPMVRGVADDEWSAAYDEASGRVAKAWAAEASMEALVAVPWGSAPGRFAFHGYVMETATHAWDLARALGVDTAGLDQELAEFVLGFARTVLPPERRGAEVPFAAVHAADAGSAPCDRLAGWLGRDPNWRARA</sequence>
<proteinExistence type="predicted"/>